<dbReference type="Gene3D" id="3.90.190.10">
    <property type="entry name" value="Protein tyrosine phosphatase superfamily"/>
    <property type="match status" value="1"/>
</dbReference>
<dbReference type="PROSITE" id="PS00383">
    <property type="entry name" value="TYR_PHOSPHATASE_1"/>
    <property type="match status" value="1"/>
</dbReference>
<organism evidence="3 4">
    <name type="scientific">Alcaligenes pakistanensis</name>
    <dbReference type="NCBI Taxonomy" id="1482717"/>
    <lineage>
        <taxon>Bacteria</taxon>
        <taxon>Pseudomonadati</taxon>
        <taxon>Pseudomonadota</taxon>
        <taxon>Betaproteobacteria</taxon>
        <taxon>Burkholderiales</taxon>
        <taxon>Alcaligenaceae</taxon>
        <taxon>Alcaligenes</taxon>
    </lineage>
</organism>
<name>A0A8H9M5B5_9BURK</name>
<dbReference type="Proteomes" id="UP000608923">
    <property type="component" value="Unassembled WGS sequence"/>
</dbReference>
<dbReference type="PROSITE" id="PS50056">
    <property type="entry name" value="TYR_PHOSPHATASE_2"/>
    <property type="match status" value="1"/>
</dbReference>
<evidence type="ECO:0000259" key="2">
    <source>
        <dbReference type="PROSITE" id="PS50056"/>
    </source>
</evidence>
<evidence type="ECO:0000256" key="1">
    <source>
        <dbReference type="ARBA" id="ARBA00009580"/>
    </source>
</evidence>
<feature type="domain" description="Tyrosine specific protein phosphatases" evidence="2">
    <location>
        <begin position="148"/>
        <end position="181"/>
    </location>
</feature>
<dbReference type="Pfam" id="PF13350">
    <property type="entry name" value="Y_phosphatase3"/>
    <property type="match status" value="1"/>
</dbReference>
<reference evidence="4" key="1">
    <citation type="journal article" date="2019" name="Int. J. Syst. Evol. Microbiol.">
        <title>The Global Catalogue of Microorganisms (GCM) 10K type strain sequencing project: providing services to taxonomists for standard genome sequencing and annotation.</title>
        <authorList>
            <consortium name="The Broad Institute Genomics Platform"/>
            <consortium name="The Broad Institute Genome Sequencing Center for Infectious Disease"/>
            <person name="Wu L."/>
            <person name="Ma J."/>
        </authorList>
    </citation>
    <scope>NUCLEOTIDE SEQUENCE [LARGE SCALE GENOMIC DNA]</scope>
    <source>
        <strain evidence="4">KCTC 42083</strain>
    </source>
</reference>
<dbReference type="PANTHER" id="PTHR31126:SF1">
    <property type="entry name" value="TYROSINE SPECIFIC PROTEIN PHOSPHATASES DOMAIN-CONTAINING PROTEIN"/>
    <property type="match status" value="1"/>
</dbReference>
<dbReference type="PANTHER" id="PTHR31126">
    <property type="entry name" value="TYROSINE-PROTEIN PHOSPHATASE"/>
    <property type="match status" value="1"/>
</dbReference>
<dbReference type="EMBL" id="BMZN01000003">
    <property type="protein sequence ID" value="GHC51713.1"/>
    <property type="molecule type" value="Genomic_DNA"/>
</dbReference>
<dbReference type="InterPro" id="IPR026893">
    <property type="entry name" value="Tyr/Ser_Pase_IphP-type"/>
</dbReference>
<evidence type="ECO:0000313" key="4">
    <source>
        <dbReference type="Proteomes" id="UP000608923"/>
    </source>
</evidence>
<evidence type="ECO:0000313" key="3">
    <source>
        <dbReference type="EMBL" id="GHC51713.1"/>
    </source>
</evidence>
<accession>A0A8H9M5B5</accession>
<sequence>MQIVAKTVNMGLSPFQQESAVSVSSLPIPVSCPLEGASNFRDIGGYATHSGSFRKGRVYRSDHLADLSGQDLNTLQELGIARSLDFRGAHERKRSPYQYSFLTSHALTVEPTVLPDFLAMVAKGQMDMQAARGTMNKTYTEFVTGHAATFARVFDQLLEADTPVVMHCTAGKDRTGFAVALLHRAAGVHPDDVMHDYLLTNQFFRRPDLPDNRGISDEVLNVLWGVQPEFLETAFKTIDEEHGDLESFFQNTLKLSPARREALLERYTA</sequence>
<proteinExistence type="inferred from homology"/>
<dbReference type="AlphaFoldDB" id="A0A8H9M5B5"/>
<comment type="similarity">
    <text evidence="1">Belongs to the protein-tyrosine phosphatase family.</text>
</comment>
<protein>
    <submittedName>
        <fullName evidence="3">Protein-tyrosine-phosphatase</fullName>
    </submittedName>
</protein>
<dbReference type="SUPFAM" id="SSF52799">
    <property type="entry name" value="(Phosphotyrosine protein) phosphatases II"/>
    <property type="match status" value="1"/>
</dbReference>
<gene>
    <name evidence="3" type="ORF">GCM10010096_24780</name>
</gene>
<comment type="caution">
    <text evidence="3">The sequence shown here is derived from an EMBL/GenBank/DDBJ whole genome shotgun (WGS) entry which is preliminary data.</text>
</comment>
<dbReference type="GO" id="GO:0004721">
    <property type="term" value="F:phosphoprotein phosphatase activity"/>
    <property type="evidence" value="ECO:0007669"/>
    <property type="project" value="InterPro"/>
</dbReference>
<dbReference type="InterPro" id="IPR029021">
    <property type="entry name" value="Prot-tyrosine_phosphatase-like"/>
</dbReference>
<dbReference type="InterPro" id="IPR016130">
    <property type="entry name" value="Tyr_Pase_AS"/>
</dbReference>
<keyword evidence="4" id="KW-1185">Reference proteome</keyword>
<dbReference type="InterPro" id="IPR000387">
    <property type="entry name" value="Tyr_Pase_dom"/>
</dbReference>